<keyword evidence="3" id="KW-0132">Cell division</keyword>
<proteinExistence type="predicted"/>
<organism evidence="3 4">
    <name type="scientific">Pseudochelatococcus lubricantis</name>
    <dbReference type="NCBI Taxonomy" id="1538102"/>
    <lineage>
        <taxon>Bacteria</taxon>
        <taxon>Pseudomonadati</taxon>
        <taxon>Pseudomonadota</taxon>
        <taxon>Alphaproteobacteria</taxon>
        <taxon>Hyphomicrobiales</taxon>
        <taxon>Chelatococcaceae</taxon>
        <taxon>Pseudochelatococcus</taxon>
    </lineage>
</organism>
<keyword evidence="2" id="KW-1133">Transmembrane helix</keyword>
<feature type="transmembrane region" description="Helical" evidence="2">
    <location>
        <begin position="49"/>
        <end position="72"/>
    </location>
</feature>
<keyword evidence="4" id="KW-1185">Reference proteome</keyword>
<evidence type="ECO:0000256" key="1">
    <source>
        <dbReference type="SAM" id="MobiDB-lite"/>
    </source>
</evidence>
<sequence>MSDPASNTAYDAPATAATPSADMSADAGLPDNLARNQPLVPPDSTSGRALVTVVAILTFLAALAAGTAQLVAAASHNWTSTIAREATIQIKPDARRDADRDAAQAAEIARAYPSIAGVEIYSKEEAERLLEPWLGRGVSFVELPVPRIVVLRLAEGSETMETDLAELRQQLTDAVPGASLDDHRNWIERLAVMAGTVVFVAIVIVALVLVAAASAIATTTRGAVAGDREILDVLHFVGADDRFIVREYQSRFFRMGLRGGLLGSVAAVLFIASAGLLSSWWRASPGGDQLEALFGAFDMGWKGYASMFIVAAVVAIVTAAVSGFTVRRYLTRLQ</sequence>
<dbReference type="PANTHER" id="PTHR47755:SF1">
    <property type="entry name" value="CELL DIVISION PROTEIN FTSX"/>
    <property type="match status" value="1"/>
</dbReference>
<dbReference type="Proteomes" id="UP001429580">
    <property type="component" value="Unassembled WGS sequence"/>
</dbReference>
<gene>
    <name evidence="3" type="ORF">FHS82_003887</name>
</gene>
<feature type="region of interest" description="Disordered" evidence="1">
    <location>
        <begin position="1"/>
        <end position="42"/>
    </location>
</feature>
<feature type="transmembrane region" description="Helical" evidence="2">
    <location>
        <begin position="261"/>
        <end position="283"/>
    </location>
</feature>
<accession>A0ABX0V7F0</accession>
<dbReference type="GO" id="GO:0051301">
    <property type="term" value="P:cell division"/>
    <property type="evidence" value="ECO:0007669"/>
    <property type="project" value="UniProtKB-KW"/>
</dbReference>
<dbReference type="PANTHER" id="PTHR47755">
    <property type="entry name" value="CELL DIVISION PROTEIN FTSX"/>
    <property type="match status" value="1"/>
</dbReference>
<feature type="compositionally biased region" description="Low complexity" evidence="1">
    <location>
        <begin position="1"/>
        <end position="27"/>
    </location>
</feature>
<name>A0ABX0V7F0_9HYPH</name>
<protein>
    <submittedName>
        <fullName evidence="3">Cell division transport system permease protein</fullName>
    </submittedName>
</protein>
<feature type="transmembrane region" description="Helical" evidence="2">
    <location>
        <begin position="303"/>
        <end position="326"/>
    </location>
</feature>
<dbReference type="EMBL" id="JAASQI010000012">
    <property type="protein sequence ID" value="NIJ60024.1"/>
    <property type="molecule type" value="Genomic_DNA"/>
</dbReference>
<dbReference type="InterPro" id="IPR004513">
    <property type="entry name" value="FtsX"/>
</dbReference>
<evidence type="ECO:0000256" key="2">
    <source>
        <dbReference type="SAM" id="Phobius"/>
    </source>
</evidence>
<reference evidence="3 4" key="1">
    <citation type="submission" date="2020-03" db="EMBL/GenBank/DDBJ databases">
        <title>Genomic Encyclopedia of Type Strains, Phase IV (KMG-IV): sequencing the most valuable type-strain genomes for metagenomic binning, comparative biology and taxonomic classification.</title>
        <authorList>
            <person name="Goeker M."/>
        </authorList>
    </citation>
    <scope>NUCLEOTIDE SEQUENCE [LARGE SCALE GENOMIC DNA]</scope>
    <source>
        <strain evidence="3 4">DSM 103870</strain>
    </source>
</reference>
<comment type="caution">
    <text evidence="3">The sequence shown here is derived from an EMBL/GenBank/DDBJ whole genome shotgun (WGS) entry which is preliminary data.</text>
</comment>
<evidence type="ECO:0000313" key="4">
    <source>
        <dbReference type="Proteomes" id="UP001429580"/>
    </source>
</evidence>
<keyword evidence="2" id="KW-0472">Membrane</keyword>
<evidence type="ECO:0000313" key="3">
    <source>
        <dbReference type="EMBL" id="NIJ60024.1"/>
    </source>
</evidence>
<keyword evidence="2" id="KW-0812">Transmembrane</keyword>
<feature type="transmembrane region" description="Helical" evidence="2">
    <location>
        <begin position="190"/>
        <end position="212"/>
    </location>
</feature>
<keyword evidence="3" id="KW-0131">Cell cycle</keyword>
<dbReference type="RefSeq" id="WP_343042628.1">
    <property type="nucleotide sequence ID" value="NZ_JAASQI010000012.1"/>
</dbReference>